<evidence type="ECO:0000313" key="2">
    <source>
        <dbReference type="Proteomes" id="UP000624709"/>
    </source>
</evidence>
<dbReference type="RefSeq" id="WP_203824413.1">
    <property type="nucleotide sequence ID" value="NZ_BAAATY010000008.1"/>
</dbReference>
<reference evidence="1 2" key="1">
    <citation type="submission" date="2021-01" db="EMBL/GenBank/DDBJ databases">
        <title>Whole genome shotgun sequence of Actinoplanes palleronii NBRC 14916.</title>
        <authorList>
            <person name="Komaki H."/>
            <person name="Tamura T."/>
        </authorList>
    </citation>
    <scope>NUCLEOTIDE SEQUENCE [LARGE SCALE GENOMIC DNA]</scope>
    <source>
        <strain evidence="1 2">NBRC 14916</strain>
    </source>
</reference>
<keyword evidence="2" id="KW-1185">Reference proteome</keyword>
<proteinExistence type="predicted"/>
<organism evidence="1 2">
    <name type="scientific">Actinoplanes palleronii</name>
    <dbReference type="NCBI Taxonomy" id="113570"/>
    <lineage>
        <taxon>Bacteria</taxon>
        <taxon>Bacillati</taxon>
        <taxon>Actinomycetota</taxon>
        <taxon>Actinomycetes</taxon>
        <taxon>Micromonosporales</taxon>
        <taxon>Micromonosporaceae</taxon>
        <taxon>Actinoplanes</taxon>
    </lineage>
</organism>
<dbReference type="EMBL" id="BOMS01000018">
    <property type="protein sequence ID" value="GIE65419.1"/>
    <property type="molecule type" value="Genomic_DNA"/>
</dbReference>
<sequence length="53" mass="5989">MLAEAIRHVLYRRRLIAARAWSDAERRQAAAHNAAVRRIIAQDVPDPAGRRTA</sequence>
<name>A0ABQ4B424_9ACTN</name>
<comment type="caution">
    <text evidence="1">The sequence shown here is derived from an EMBL/GenBank/DDBJ whole genome shotgun (WGS) entry which is preliminary data.</text>
</comment>
<dbReference type="Proteomes" id="UP000624709">
    <property type="component" value="Unassembled WGS sequence"/>
</dbReference>
<evidence type="ECO:0000313" key="1">
    <source>
        <dbReference type="EMBL" id="GIE65419.1"/>
    </source>
</evidence>
<accession>A0ABQ4B424</accession>
<gene>
    <name evidence="1" type="ORF">Apa02nite_015270</name>
</gene>
<protein>
    <submittedName>
        <fullName evidence="1">Uncharacterized protein</fullName>
    </submittedName>
</protein>